<proteinExistence type="predicted"/>
<reference evidence="1 2" key="1">
    <citation type="submission" date="2018-06" db="EMBL/GenBank/DDBJ databases">
        <title>Comparative genomics reveals the genomic features of Rhizophagus irregularis, R. cerebriforme, R. diaphanum and Gigaspora rosea, and their symbiotic lifestyle signature.</title>
        <authorList>
            <person name="Morin E."/>
            <person name="San Clemente H."/>
            <person name="Chen E.C.H."/>
            <person name="De La Providencia I."/>
            <person name="Hainaut M."/>
            <person name="Kuo A."/>
            <person name="Kohler A."/>
            <person name="Murat C."/>
            <person name="Tang N."/>
            <person name="Roy S."/>
            <person name="Loubradou J."/>
            <person name="Henrissat B."/>
            <person name="Grigoriev I.V."/>
            <person name="Corradi N."/>
            <person name="Roux C."/>
            <person name="Martin F.M."/>
        </authorList>
    </citation>
    <scope>NUCLEOTIDE SEQUENCE [LARGE SCALE GENOMIC DNA]</scope>
    <source>
        <strain evidence="1 2">DAOM 227022</strain>
    </source>
</reference>
<comment type="caution">
    <text evidence="1">The sequence shown here is derived from an EMBL/GenBank/DDBJ whole genome shotgun (WGS) entry which is preliminary data.</text>
</comment>
<sequence>MMIMCTLKLKQKTIYKVNNTEVEESSADDSDNVFGCIFKKQKIDDKDELKLYLNKKIASGKTDVLLW</sequence>
<evidence type="ECO:0000313" key="2">
    <source>
        <dbReference type="Proteomes" id="UP000265703"/>
    </source>
</evidence>
<name>A0A397RXI2_9GLOM</name>
<organism evidence="1 2">
    <name type="scientific">Glomus cerebriforme</name>
    <dbReference type="NCBI Taxonomy" id="658196"/>
    <lineage>
        <taxon>Eukaryota</taxon>
        <taxon>Fungi</taxon>
        <taxon>Fungi incertae sedis</taxon>
        <taxon>Mucoromycota</taxon>
        <taxon>Glomeromycotina</taxon>
        <taxon>Glomeromycetes</taxon>
        <taxon>Glomerales</taxon>
        <taxon>Glomeraceae</taxon>
        <taxon>Glomus</taxon>
    </lineage>
</organism>
<accession>A0A397RXI2</accession>
<dbReference type="AlphaFoldDB" id="A0A397RXI2"/>
<dbReference type="Proteomes" id="UP000265703">
    <property type="component" value="Unassembled WGS sequence"/>
</dbReference>
<gene>
    <name evidence="1" type="ORF">C1645_842114</name>
</gene>
<evidence type="ECO:0000313" key="1">
    <source>
        <dbReference type="EMBL" id="RIA78893.1"/>
    </source>
</evidence>
<keyword evidence="2" id="KW-1185">Reference proteome</keyword>
<dbReference type="EMBL" id="QKYT01001867">
    <property type="protein sequence ID" value="RIA78893.1"/>
    <property type="molecule type" value="Genomic_DNA"/>
</dbReference>
<protein>
    <submittedName>
        <fullName evidence="1">Uncharacterized protein</fullName>
    </submittedName>
</protein>